<evidence type="ECO:0000256" key="1">
    <source>
        <dbReference type="ARBA" id="ARBA00004496"/>
    </source>
</evidence>
<dbReference type="SMART" id="SM00315">
    <property type="entry name" value="RGS"/>
    <property type="match status" value="1"/>
</dbReference>
<feature type="compositionally biased region" description="Pro residues" evidence="5">
    <location>
        <begin position="723"/>
        <end position="738"/>
    </location>
</feature>
<dbReference type="InterPro" id="IPR003116">
    <property type="entry name" value="RBD_dom"/>
</dbReference>
<dbReference type="GO" id="GO:0007165">
    <property type="term" value="P:signal transduction"/>
    <property type="evidence" value="ECO:0007669"/>
    <property type="project" value="InterPro"/>
</dbReference>
<comment type="caution">
    <text evidence="8">The sequence shown here is derived from an EMBL/GenBank/DDBJ whole genome shotgun (WGS) entry which is preliminary data.</text>
</comment>
<dbReference type="SMART" id="SM00455">
    <property type="entry name" value="RBD"/>
    <property type="match status" value="2"/>
</dbReference>
<comment type="subcellular location">
    <subcellularLocation>
        <location evidence="1">Cytoplasm</location>
    </subcellularLocation>
</comment>
<feature type="domain" description="RGS" evidence="6">
    <location>
        <begin position="88"/>
        <end position="204"/>
    </location>
</feature>
<dbReference type="PRINTS" id="PR01301">
    <property type="entry name" value="RGSPROTEIN"/>
</dbReference>
<dbReference type="InterPro" id="IPR029071">
    <property type="entry name" value="Ubiquitin-like_domsf"/>
</dbReference>
<evidence type="ECO:0000313" key="9">
    <source>
        <dbReference type="Proteomes" id="UP001431783"/>
    </source>
</evidence>
<feature type="compositionally biased region" description="Basic and acidic residues" evidence="5">
    <location>
        <begin position="482"/>
        <end position="501"/>
    </location>
</feature>
<dbReference type="SUPFAM" id="SSF48097">
    <property type="entry name" value="Regulator of G-protein signaling, RGS"/>
    <property type="match status" value="1"/>
</dbReference>
<dbReference type="Gene3D" id="1.10.167.10">
    <property type="entry name" value="Regulator of G-protein Signalling 4, domain 2"/>
    <property type="match status" value="1"/>
</dbReference>
<feature type="region of interest" description="Disordered" evidence="5">
    <location>
        <begin position="613"/>
        <end position="748"/>
    </location>
</feature>
<keyword evidence="3" id="KW-0963">Cytoplasm</keyword>
<keyword evidence="4" id="KW-0677">Repeat</keyword>
<dbReference type="AlphaFoldDB" id="A0AAW1V717"/>
<dbReference type="Proteomes" id="UP001431783">
    <property type="component" value="Unassembled WGS sequence"/>
</dbReference>
<dbReference type="InterPro" id="IPR003109">
    <property type="entry name" value="GoLoco_motif"/>
</dbReference>
<dbReference type="CDD" id="cd01817">
    <property type="entry name" value="RBD1_RGS12_like"/>
    <property type="match status" value="1"/>
</dbReference>
<dbReference type="InterPro" id="IPR046995">
    <property type="entry name" value="RGS10/12/14-like"/>
</dbReference>
<dbReference type="InterPro" id="IPR036305">
    <property type="entry name" value="RGS_sf"/>
</dbReference>
<dbReference type="Gene3D" id="1.10.196.10">
    <property type="match status" value="1"/>
</dbReference>
<protein>
    <recommendedName>
        <fullName evidence="10">Regulator of G-protein signaling loco</fullName>
    </recommendedName>
</protein>
<dbReference type="PROSITE" id="PS50877">
    <property type="entry name" value="GOLOCO"/>
    <property type="match status" value="1"/>
</dbReference>
<dbReference type="GO" id="GO:0005634">
    <property type="term" value="C:nucleus"/>
    <property type="evidence" value="ECO:0007669"/>
    <property type="project" value="TreeGrafter"/>
</dbReference>
<dbReference type="PROSITE" id="PS50132">
    <property type="entry name" value="RGS"/>
    <property type="match status" value="1"/>
</dbReference>
<dbReference type="GO" id="GO:0008277">
    <property type="term" value="P:regulation of G protein-coupled receptor signaling pathway"/>
    <property type="evidence" value="ECO:0007669"/>
    <property type="project" value="TreeGrafter"/>
</dbReference>
<proteinExistence type="predicted"/>
<evidence type="ECO:0000256" key="4">
    <source>
        <dbReference type="ARBA" id="ARBA00022737"/>
    </source>
</evidence>
<evidence type="ECO:0000313" key="8">
    <source>
        <dbReference type="EMBL" id="KAK9891094.1"/>
    </source>
</evidence>
<evidence type="ECO:0000256" key="2">
    <source>
        <dbReference type="ARBA" id="ARBA00022468"/>
    </source>
</evidence>
<dbReference type="Pfam" id="PF02196">
    <property type="entry name" value="RBD"/>
    <property type="match status" value="1"/>
</dbReference>
<sequence>MDVVQKFHDILDHLVVLKSDGHGEGLSMAFGPQFKRFNNSLRRGTRRFSTMRRPSSVMSNTDLNQNDTDGPTSKDDSQQNSAQGWATSFEKLLEDPSGVKAFAEFLKKEFSSENIDFWTSVERFRRMPDGPERRAEARRIYQQHVCVGAHEAVNVDAHGRQCAEQALHEAPNHIFDQAQKQVLNLMKFDSYPRFLKSDLYKQCLSNSSKSAIATPIKLKKSLSNAEDRRRKSLLPWHRKTRSKSKDRPTNGETTPASVIVDSGCRRNEIHSSKSSLTSLDLAMANNFQNQKDDPDAFAGTVLCRVSLGNCSTTVVQIKQSESVQELVQRLLEKRGLNYNSFEVYTDRQSKPVDVTERSTILAGCEVRIQQRVVFKLDLPNRKTVSVKSKATKMIVDVLKPILHKYDFTVDQVVVVNPRDGAVEVDIRKPITTIDGLKLLVQLIDKRKNELPEPRLTNTVKANKLVEITNQVFEGILQEKAENAHVKTKSDKGSVKSDDLGSEHSSSYFSKLLRRDSGQQDWKKRSLIPRSRLLTNAVNKIAVTTPETPPPQQQQQNQLQAPKNRPLIAKWKAGANKLQVSPCSETECNELVEGLTRAQKSRLEDQRGTEINFELPDFLKDKENDRKLRRSPLQSTEDSGNRPFSNGVDNGTAKTIKLDSRSDYENQNIRPDMPKNDASPLNTPSKQMKLTNTSDFPASEGVVFKSSHFAKQKSPTDKKDLRMEPPPLPPKPKIVPSKPPNWGHNEFGRLKDVSQSIKSKQSLFLEQPSSSFV</sequence>
<evidence type="ECO:0000256" key="5">
    <source>
        <dbReference type="SAM" id="MobiDB-lite"/>
    </source>
</evidence>
<feature type="compositionally biased region" description="Polar residues" evidence="5">
    <location>
        <begin position="631"/>
        <end position="652"/>
    </location>
</feature>
<dbReference type="InterPro" id="IPR024066">
    <property type="entry name" value="RGS_subdom1/3"/>
</dbReference>
<dbReference type="FunFam" id="1.10.167.10:FF:000001">
    <property type="entry name" value="Putative regulator of g-protein signaling 12"/>
    <property type="match status" value="1"/>
</dbReference>
<dbReference type="GO" id="GO:0005737">
    <property type="term" value="C:cytoplasm"/>
    <property type="evidence" value="ECO:0007669"/>
    <property type="project" value="UniProtKB-SubCell"/>
</dbReference>
<gene>
    <name evidence="8" type="ORF">WA026_013414</name>
</gene>
<dbReference type="InterPro" id="IPR016137">
    <property type="entry name" value="RGS"/>
</dbReference>
<dbReference type="PROSITE" id="PS50898">
    <property type="entry name" value="RBD"/>
    <property type="match status" value="2"/>
</dbReference>
<feature type="compositionally biased region" description="Polar residues" evidence="5">
    <location>
        <begin position="56"/>
        <end position="71"/>
    </location>
</feature>
<dbReference type="EMBL" id="JARQZJ010000127">
    <property type="protein sequence ID" value="KAK9891094.1"/>
    <property type="molecule type" value="Genomic_DNA"/>
</dbReference>
<keyword evidence="9" id="KW-1185">Reference proteome</keyword>
<feature type="compositionally biased region" description="Basic residues" evidence="5">
    <location>
        <begin position="230"/>
        <end position="242"/>
    </location>
</feature>
<evidence type="ECO:0000256" key="3">
    <source>
        <dbReference type="ARBA" id="ARBA00022490"/>
    </source>
</evidence>
<feature type="compositionally biased region" description="Polar residues" evidence="5">
    <location>
        <begin position="678"/>
        <end position="695"/>
    </location>
</feature>
<dbReference type="SUPFAM" id="SSF54236">
    <property type="entry name" value="Ubiquitin-like"/>
    <property type="match status" value="2"/>
</dbReference>
<organism evidence="8 9">
    <name type="scientific">Henosepilachna vigintioctopunctata</name>
    <dbReference type="NCBI Taxonomy" id="420089"/>
    <lineage>
        <taxon>Eukaryota</taxon>
        <taxon>Metazoa</taxon>
        <taxon>Ecdysozoa</taxon>
        <taxon>Arthropoda</taxon>
        <taxon>Hexapoda</taxon>
        <taxon>Insecta</taxon>
        <taxon>Pterygota</taxon>
        <taxon>Neoptera</taxon>
        <taxon>Endopterygota</taxon>
        <taxon>Coleoptera</taxon>
        <taxon>Polyphaga</taxon>
        <taxon>Cucujiformia</taxon>
        <taxon>Coccinelloidea</taxon>
        <taxon>Coccinellidae</taxon>
        <taxon>Epilachninae</taxon>
        <taxon>Epilachnini</taxon>
        <taxon>Henosepilachna</taxon>
    </lineage>
</organism>
<dbReference type="PANTHER" id="PTHR45945">
    <property type="entry name" value="REGULATOR OF G-PROTEIN SIGNALING LOCO"/>
    <property type="match status" value="1"/>
</dbReference>
<feature type="region of interest" description="Disordered" evidence="5">
    <location>
        <begin position="482"/>
        <end position="503"/>
    </location>
</feature>
<feature type="region of interest" description="Disordered" evidence="5">
    <location>
        <begin position="45"/>
        <end position="84"/>
    </location>
</feature>
<reference evidence="8 9" key="1">
    <citation type="submission" date="2023-03" db="EMBL/GenBank/DDBJ databases">
        <title>Genome insight into feeding habits of ladybird beetles.</title>
        <authorList>
            <person name="Li H.-S."/>
            <person name="Huang Y.-H."/>
            <person name="Pang H."/>
        </authorList>
    </citation>
    <scope>NUCLEOTIDE SEQUENCE [LARGE SCALE GENOMIC DNA]</scope>
    <source>
        <strain evidence="8">SYSU_2023b</strain>
        <tissue evidence="8">Whole body</tissue>
    </source>
</reference>
<evidence type="ECO:0000259" key="7">
    <source>
        <dbReference type="PROSITE" id="PS50898"/>
    </source>
</evidence>
<dbReference type="GO" id="GO:0005886">
    <property type="term" value="C:plasma membrane"/>
    <property type="evidence" value="ECO:0007669"/>
    <property type="project" value="TreeGrafter"/>
</dbReference>
<feature type="compositionally biased region" description="Basic and acidic residues" evidence="5">
    <location>
        <begin position="713"/>
        <end position="722"/>
    </location>
</feature>
<keyword evidence="2" id="KW-0343">GTPase activation</keyword>
<dbReference type="InterPro" id="IPR044926">
    <property type="entry name" value="RGS_subdomain_2"/>
</dbReference>
<dbReference type="Pfam" id="PF00615">
    <property type="entry name" value="RGS"/>
    <property type="match status" value="1"/>
</dbReference>
<feature type="domain" description="RBD" evidence="7">
    <location>
        <begin position="372"/>
        <end position="443"/>
    </location>
</feature>
<dbReference type="PANTHER" id="PTHR45945:SF3">
    <property type="entry name" value="REGULATOR OF G-PROTEIN SIGNALING LOCO"/>
    <property type="match status" value="1"/>
</dbReference>
<name>A0AAW1V717_9CUCU</name>
<dbReference type="Gene3D" id="3.10.20.90">
    <property type="entry name" value="Phosphatidylinositol 3-kinase Catalytic Subunit, Chain A, domain 1"/>
    <property type="match status" value="2"/>
</dbReference>
<accession>A0AAW1V717</accession>
<feature type="domain" description="RBD" evidence="7">
    <location>
        <begin position="301"/>
        <end position="371"/>
    </location>
</feature>
<feature type="region of interest" description="Disordered" evidence="5">
    <location>
        <begin position="221"/>
        <end position="258"/>
    </location>
</feature>
<feature type="compositionally biased region" description="Basic and acidic residues" evidence="5">
    <location>
        <begin position="616"/>
        <end position="625"/>
    </location>
</feature>
<evidence type="ECO:0000259" key="6">
    <source>
        <dbReference type="PROSITE" id="PS50132"/>
    </source>
</evidence>
<evidence type="ECO:0008006" key="10">
    <source>
        <dbReference type="Google" id="ProtNLM"/>
    </source>
</evidence>
<dbReference type="GO" id="GO:0005096">
    <property type="term" value="F:GTPase activator activity"/>
    <property type="evidence" value="ECO:0007669"/>
    <property type="project" value="UniProtKB-KW"/>
</dbReference>